<feature type="domain" description="Creatinase N-terminal" evidence="2">
    <location>
        <begin position="5"/>
        <end position="136"/>
    </location>
</feature>
<dbReference type="InterPro" id="IPR000587">
    <property type="entry name" value="Creatinase_N"/>
</dbReference>
<dbReference type="Pfam" id="PF01321">
    <property type="entry name" value="Creatinase_N"/>
    <property type="match status" value="1"/>
</dbReference>
<evidence type="ECO:0000259" key="2">
    <source>
        <dbReference type="Pfam" id="PF01321"/>
    </source>
</evidence>
<dbReference type="PANTHER" id="PTHR46112:SF2">
    <property type="entry name" value="XAA-PRO AMINOPEPTIDASE P-RELATED"/>
    <property type="match status" value="1"/>
</dbReference>
<evidence type="ECO:0008006" key="4">
    <source>
        <dbReference type="Google" id="ProtNLM"/>
    </source>
</evidence>
<protein>
    <recommendedName>
        <fullName evidence="4">Peptidase M24 domain-containing protein</fullName>
    </recommendedName>
</protein>
<accession>A0A382T1A8</accession>
<dbReference type="PANTHER" id="PTHR46112">
    <property type="entry name" value="AMINOPEPTIDASE"/>
    <property type="match status" value="1"/>
</dbReference>
<dbReference type="Gene3D" id="3.90.230.10">
    <property type="entry name" value="Creatinase/methionine aminopeptidase superfamily"/>
    <property type="match status" value="1"/>
</dbReference>
<gene>
    <name evidence="3" type="ORF">METZ01_LOCUS367885</name>
</gene>
<evidence type="ECO:0000313" key="3">
    <source>
        <dbReference type="EMBL" id="SVD15031.1"/>
    </source>
</evidence>
<dbReference type="InterPro" id="IPR050659">
    <property type="entry name" value="Peptidase_M24B"/>
</dbReference>
<dbReference type="Gene3D" id="3.40.350.10">
    <property type="entry name" value="Creatinase/prolidase N-terminal domain"/>
    <property type="match status" value="1"/>
</dbReference>
<dbReference type="SUPFAM" id="SSF55920">
    <property type="entry name" value="Creatinase/aminopeptidase"/>
    <property type="match status" value="1"/>
</dbReference>
<name>A0A382T1A8_9ZZZZ</name>
<feature type="non-terminal residue" evidence="3">
    <location>
        <position position="285"/>
    </location>
</feature>
<evidence type="ECO:0000259" key="1">
    <source>
        <dbReference type="Pfam" id="PF00557"/>
    </source>
</evidence>
<sequence length="285" mass="31036">MQNKINSVRSRMQDNNVDLVALGPGTHMNWLLGFNPYPDERPCLLLIGKEKEAFLMPSVNAEGVREQTKIPMHCWNDEIGPEEALKDALSFTNTINAKHIALDEAMRSHFALLLLESLSNPTYEFTASTVGALRMCKDQDEFVNLKENALIDDRAMLAGFAAIKEGVSELEIGEAINKHFISEGAKPQFCIVGSGPNGAFPHHHTGNRKVKKGDAVLIDIGGRKGTFPSDMTRMSVLGEPPEGYLEIHAIVERAVQAALSAARPGVMAKDVDAAARNVITEAGYG</sequence>
<dbReference type="InterPro" id="IPR036005">
    <property type="entry name" value="Creatinase/aminopeptidase-like"/>
</dbReference>
<dbReference type="SUPFAM" id="SSF53092">
    <property type="entry name" value="Creatinase/prolidase N-terminal domain"/>
    <property type="match status" value="1"/>
</dbReference>
<feature type="domain" description="Peptidase M24" evidence="1">
    <location>
        <begin position="145"/>
        <end position="284"/>
    </location>
</feature>
<dbReference type="EMBL" id="UINC01132609">
    <property type="protein sequence ID" value="SVD15031.1"/>
    <property type="molecule type" value="Genomic_DNA"/>
</dbReference>
<dbReference type="InterPro" id="IPR000994">
    <property type="entry name" value="Pept_M24"/>
</dbReference>
<dbReference type="Pfam" id="PF00557">
    <property type="entry name" value="Peptidase_M24"/>
    <property type="match status" value="1"/>
</dbReference>
<organism evidence="3">
    <name type="scientific">marine metagenome</name>
    <dbReference type="NCBI Taxonomy" id="408172"/>
    <lineage>
        <taxon>unclassified sequences</taxon>
        <taxon>metagenomes</taxon>
        <taxon>ecological metagenomes</taxon>
    </lineage>
</organism>
<proteinExistence type="predicted"/>
<reference evidence="3" key="1">
    <citation type="submission" date="2018-05" db="EMBL/GenBank/DDBJ databases">
        <authorList>
            <person name="Lanie J.A."/>
            <person name="Ng W.-L."/>
            <person name="Kazmierczak K.M."/>
            <person name="Andrzejewski T.M."/>
            <person name="Davidsen T.M."/>
            <person name="Wayne K.J."/>
            <person name="Tettelin H."/>
            <person name="Glass J.I."/>
            <person name="Rusch D."/>
            <person name="Podicherti R."/>
            <person name="Tsui H.-C.T."/>
            <person name="Winkler M.E."/>
        </authorList>
    </citation>
    <scope>NUCLEOTIDE SEQUENCE</scope>
</reference>
<dbReference type="AlphaFoldDB" id="A0A382T1A8"/>
<dbReference type="InterPro" id="IPR029149">
    <property type="entry name" value="Creatin/AminoP/Spt16_N"/>
</dbReference>